<comment type="caution">
    <text evidence="3">The sequence shown here is derived from an EMBL/GenBank/DDBJ whole genome shotgun (WGS) entry which is preliminary data.</text>
</comment>
<sequence>MAAVGTLEDEARKRKDRLRALNRKSRTENKGEITEEKKDPEPTEVGKLPRPVFRSYRPQDKELQESTLPRIKPGDAAEEVKVQLEAGKSEHIVNEVDLTTLAPRKPDWDLKRDVAKNIEKLERRTQKAIAELIRERLKENQSDLATAVNASEAIARVQVQDDDD</sequence>
<dbReference type="GO" id="GO:0005684">
    <property type="term" value="C:U2-type spliceosomal complex"/>
    <property type="evidence" value="ECO:0007669"/>
    <property type="project" value="TreeGrafter"/>
</dbReference>
<reference evidence="3 4" key="1">
    <citation type="submission" date="2018-04" db="EMBL/GenBank/DDBJ databases">
        <title>The genome of golden apple snail Pomacea canaliculata provides insight into stress tolerance and invasive adaptation.</title>
        <authorList>
            <person name="Liu C."/>
            <person name="Liu B."/>
            <person name="Ren Y."/>
            <person name="Zhang Y."/>
            <person name="Wang H."/>
            <person name="Li S."/>
            <person name="Jiang F."/>
            <person name="Yin L."/>
            <person name="Zhang G."/>
            <person name="Qian W."/>
            <person name="Fan W."/>
        </authorList>
    </citation>
    <scope>NUCLEOTIDE SEQUENCE [LARGE SCALE GENOMIC DNA]</scope>
    <source>
        <strain evidence="3">SZHN2017</strain>
        <tissue evidence="3">Muscle</tissue>
    </source>
</reference>
<evidence type="ECO:0000256" key="2">
    <source>
        <dbReference type="SAM" id="MobiDB-lite"/>
    </source>
</evidence>
<accession>A0A2T7PRI6</accession>
<protein>
    <recommendedName>
        <fullName evidence="5">Coiled-coil domain-containing protein 12</fullName>
    </recommendedName>
</protein>
<evidence type="ECO:0008006" key="5">
    <source>
        <dbReference type="Google" id="ProtNLM"/>
    </source>
</evidence>
<feature type="compositionally biased region" description="Basic and acidic residues" evidence="2">
    <location>
        <begin position="25"/>
        <end position="41"/>
    </location>
</feature>
<dbReference type="AlphaFoldDB" id="A0A2T7PRI6"/>
<name>A0A2T7PRI6_POMCA</name>
<feature type="coiled-coil region" evidence="1">
    <location>
        <begin position="111"/>
        <end position="138"/>
    </location>
</feature>
<proteinExistence type="predicted"/>
<organism evidence="3 4">
    <name type="scientific">Pomacea canaliculata</name>
    <name type="common">Golden apple snail</name>
    <dbReference type="NCBI Taxonomy" id="400727"/>
    <lineage>
        <taxon>Eukaryota</taxon>
        <taxon>Metazoa</taxon>
        <taxon>Spiralia</taxon>
        <taxon>Lophotrochozoa</taxon>
        <taxon>Mollusca</taxon>
        <taxon>Gastropoda</taxon>
        <taxon>Caenogastropoda</taxon>
        <taxon>Architaenioglossa</taxon>
        <taxon>Ampullarioidea</taxon>
        <taxon>Ampullariidae</taxon>
        <taxon>Pomacea</taxon>
    </lineage>
</organism>
<keyword evidence="1" id="KW-0175">Coiled coil</keyword>
<evidence type="ECO:0000313" key="4">
    <source>
        <dbReference type="Proteomes" id="UP000245119"/>
    </source>
</evidence>
<dbReference type="PANTHER" id="PTHR31551:SF1">
    <property type="entry name" value="COILED-COIL DOMAIN-CONTAINING PROTEIN 12"/>
    <property type="match status" value="1"/>
</dbReference>
<dbReference type="Pfam" id="PF08315">
    <property type="entry name" value="cwf18"/>
    <property type="match status" value="1"/>
</dbReference>
<dbReference type="STRING" id="400727.A0A2T7PRI6"/>
<dbReference type="OMA" id="KPHNETT"/>
<feature type="region of interest" description="Disordered" evidence="2">
    <location>
        <begin position="1"/>
        <end position="74"/>
    </location>
</feature>
<dbReference type="PANTHER" id="PTHR31551">
    <property type="entry name" value="PRE-MRNA-SPLICING FACTOR CWF18"/>
    <property type="match status" value="1"/>
</dbReference>
<keyword evidence="4" id="KW-1185">Reference proteome</keyword>
<dbReference type="OrthoDB" id="10261348at2759"/>
<dbReference type="InterPro" id="IPR013169">
    <property type="entry name" value="mRNA_splic_Cwf18-like"/>
</dbReference>
<evidence type="ECO:0000313" key="3">
    <source>
        <dbReference type="EMBL" id="PVD35987.1"/>
    </source>
</evidence>
<feature type="compositionally biased region" description="Basic residues" evidence="2">
    <location>
        <begin position="14"/>
        <end position="24"/>
    </location>
</feature>
<dbReference type="EMBL" id="PZQS01000002">
    <property type="protein sequence ID" value="PVD35987.1"/>
    <property type="molecule type" value="Genomic_DNA"/>
</dbReference>
<dbReference type="GO" id="GO:0071014">
    <property type="term" value="C:post-mRNA release spliceosomal complex"/>
    <property type="evidence" value="ECO:0007669"/>
    <property type="project" value="TreeGrafter"/>
</dbReference>
<dbReference type="Proteomes" id="UP000245119">
    <property type="component" value="Linkage Group LG2"/>
</dbReference>
<evidence type="ECO:0000256" key="1">
    <source>
        <dbReference type="SAM" id="Coils"/>
    </source>
</evidence>
<gene>
    <name evidence="3" type="ORF">C0Q70_02957</name>
</gene>